<evidence type="ECO:0000313" key="2">
    <source>
        <dbReference type="Proteomes" id="UP000580250"/>
    </source>
</evidence>
<evidence type="ECO:0000313" key="1">
    <source>
        <dbReference type="EMBL" id="CAD2166898.1"/>
    </source>
</evidence>
<protein>
    <submittedName>
        <fullName evidence="1">Uncharacterized protein</fullName>
    </submittedName>
</protein>
<comment type="caution">
    <text evidence="1">The sequence shown here is derived from an EMBL/GenBank/DDBJ whole genome shotgun (WGS) entry which is preliminary data.</text>
</comment>
<dbReference type="EMBL" id="CAJEWN010000121">
    <property type="protein sequence ID" value="CAD2166898.1"/>
    <property type="molecule type" value="Genomic_DNA"/>
</dbReference>
<name>A0A6V7UWA4_MELEN</name>
<accession>A0A6V7UWA4</accession>
<proteinExistence type="predicted"/>
<dbReference type="AlphaFoldDB" id="A0A6V7UWA4"/>
<gene>
    <name evidence="1" type="ORF">MENT_LOCUS18199</name>
</gene>
<reference evidence="1 2" key="1">
    <citation type="submission" date="2020-08" db="EMBL/GenBank/DDBJ databases">
        <authorList>
            <person name="Koutsovoulos G."/>
            <person name="Danchin GJ E."/>
        </authorList>
    </citation>
    <scope>NUCLEOTIDE SEQUENCE [LARGE SCALE GENOMIC DNA]</scope>
</reference>
<sequence>MGCGVGFGDGFGGVILVSLGDVLRVEDSNSLSAEDERAGRLSSVSSEDEREAALKGFLLGGSSSSADDERVGILRSPSGDTLRLGLRTLGGFTNVSGFSKDDPSIASAW</sequence>
<dbReference type="Proteomes" id="UP000580250">
    <property type="component" value="Unassembled WGS sequence"/>
</dbReference>
<organism evidence="1 2">
    <name type="scientific">Meloidogyne enterolobii</name>
    <name type="common">Root-knot nematode worm</name>
    <name type="synonym">Meloidogyne mayaguensis</name>
    <dbReference type="NCBI Taxonomy" id="390850"/>
    <lineage>
        <taxon>Eukaryota</taxon>
        <taxon>Metazoa</taxon>
        <taxon>Ecdysozoa</taxon>
        <taxon>Nematoda</taxon>
        <taxon>Chromadorea</taxon>
        <taxon>Rhabditida</taxon>
        <taxon>Tylenchina</taxon>
        <taxon>Tylenchomorpha</taxon>
        <taxon>Tylenchoidea</taxon>
        <taxon>Meloidogynidae</taxon>
        <taxon>Meloidogyninae</taxon>
        <taxon>Meloidogyne</taxon>
    </lineage>
</organism>